<dbReference type="InterPro" id="IPR032687">
    <property type="entry name" value="AraC-type_N"/>
</dbReference>
<dbReference type="Pfam" id="PF12833">
    <property type="entry name" value="HTH_18"/>
    <property type="match status" value="1"/>
</dbReference>
<keyword evidence="3" id="KW-0804">Transcription</keyword>
<protein>
    <submittedName>
        <fullName evidence="5">AraC family transcriptional regulator</fullName>
    </submittedName>
</protein>
<feature type="domain" description="HTH araC/xylS-type" evidence="4">
    <location>
        <begin position="251"/>
        <end position="348"/>
    </location>
</feature>
<keyword evidence="1" id="KW-0805">Transcription regulation</keyword>
<comment type="caution">
    <text evidence="5">The sequence shown here is derived from an EMBL/GenBank/DDBJ whole genome shotgun (WGS) entry which is preliminary data.</text>
</comment>
<dbReference type="SMART" id="SM00342">
    <property type="entry name" value="HTH_ARAC"/>
    <property type="match status" value="1"/>
</dbReference>
<proteinExistence type="predicted"/>
<evidence type="ECO:0000256" key="3">
    <source>
        <dbReference type="ARBA" id="ARBA00023163"/>
    </source>
</evidence>
<keyword evidence="2" id="KW-0238">DNA-binding</keyword>
<dbReference type="PANTHER" id="PTHR47894:SF1">
    <property type="entry name" value="HTH-TYPE TRANSCRIPTIONAL REGULATOR VQSM"/>
    <property type="match status" value="1"/>
</dbReference>
<dbReference type="Proteomes" id="UP000275910">
    <property type="component" value="Unassembled WGS sequence"/>
</dbReference>
<organism evidence="5 6">
    <name type="scientific">Lysobacter enzymogenes</name>
    <dbReference type="NCBI Taxonomy" id="69"/>
    <lineage>
        <taxon>Bacteria</taxon>
        <taxon>Pseudomonadati</taxon>
        <taxon>Pseudomonadota</taxon>
        <taxon>Gammaproteobacteria</taxon>
        <taxon>Lysobacterales</taxon>
        <taxon>Lysobacteraceae</taxon>
        <taxon>Lysobacter</taxon>
    </lineage>
</organism>
<evidence type="ECO:0000259" key="4">
    <source>
        <dbReference type="PROSITE" id="PS01124"/>
    </source>
</evidence>
<dbReference type="InterPro" id="IPR009057">
    <property type="entry name" value="Homeodomain-like_sf"/>
</dbReference>
<accession>A0A3N2RB62</accession>
<dbReference type="RefSeq" id="WP_123649580.1">
    <property type="nucleotide sequence ID" value="NZ_RCTY01000056.1"/>
</dbReference>
<evidence type="ECO:0000256" key="2">
    <source>
        <dbReference type="ARBA" id="ARBA00023125"/>
    </source>
</evidence>
<dbReference type="GO" id="GO:0005829">
    <property type="term" value="C:cytosol"/>
    <property type="evidence" value="ECO:0007669"/>
    <property type="project" value="TreeGrafter"/>
</dbReference>
<dbReference type="Gene3D" id="1.10.10.60">
    <property type="entry name" value="Homeodomain-like"/>
    <property type="match status" value="1"/>
</dbReference>
<evidence type="ECO:0000313" key="5">
    <source>
        <dbReference type="EMBL" id="ROU04657.1"/>
    </source>
</evidence>
<dbReference type="InterPro" id="IPR018060">
    <property type="entry name" value="HTH_AraC"/>
</dbReference>
<evidence type="ECO:0000313" key="6">
    <source>
        <dbReference type="Proteomes" id="UP000275910"/>
    </source>
</evidence>
<dbReference type="GO" id="GO:0000976">
    <property type="term" value="F:transcription cis-regulatory region binding"/>
    <property type="evidence" value="ECO:0007669"/>
    <property type="project" value="TreeGrafter"/>
</dbReference>
<dbReference type="Pfam" id="PF12625">
    <property type="entry name" value="Arabinose_bd"/>
    <property type="match status" value="1"/>
</dbReference>
<dbReference type="SUPFAM" id="SSF46689">
    <property type="entry name" value="Homeodomain-like"/>
    <property type="match status" value="1"/>
</dbReference>
<evidence type="ECO:0000256" key="1">
    <source>
        <dbReference type="ARBA" id="ARBA00023015"/>
    </source>
</evidence>
<reference evidence="5 6" key="1">
    <citation type="submission" date="2018-10" db="EMBL/GenBank/DDBJ databases">
        <title>The genome of Lysobacter enzymogenes OH11.</title>
        <authorList>
            <person name="Liu F."/>
            <person name="Zhao Y."/>
            <person name="Qian G."/>
            <person name="Chen Y."/>
            <person name="Xu H."/>
        </authorList>
    </citation>
    <scope>NUCLEOTIDE SEQUENCE [LARGE SCALE GENOMIC DNA]</scope>
    <source>
        <strain evidence="5 6">OH11</strain>
    </source>
</reference>
<gene>
    <name evidence="5" type="ORF">D9T17_22695</name>
</gene>
<dbReference type="PROSITE" id="PS01124">
    <property type="entry name" value="HTH_ARAC_FAMILY_2"/>
    <property type="match status" value="1"/>
</dbReference>
<dbReference type="PANTHER" id="PTHR47894">
    <property type="entry name" value="HTH-TYPE TRANSCRIPTIONAL REGULATOR GADX"/>
    <property type="match status" value="1"/>
</dbReference>
<dbReference type="EMBL" id="RCTY01000056">
    <property type="protein sequence ID" value="ROU04657.1"/>
    <property type="molecule type" value="Genomic_DNA"/>
</dbReference>
<dbReference type="AlphaFoldDB" id="A0A3N2RB62"/>
<name>A0A3N2RB62_LYSEN</name>
<dbReference type="GO" id="GO:0003700">
    <property type="term" value="F:DNA-binding transcription factor activity"/>
    <property type="evidence" value="ECO:0007669"/>
    <property type="project" value="InterPro"/>
</dbReference>
<sequence length="358" mass="39285">MRQPFEQNGVDKGDAKGDVALMSPNLLWGLLETADRIGAPSDDWFAGTGLSRAQVSDPGVRLPDRPTAVVIERALKVLPPSIGLDIGRTQHVGNFGLLGLAMTTAATFGEALQIGLRFTPVVGSLMRFVESASESGTLALAGQMTIAFPSIHRFVAEEFFSSCLALARGLVGDKLRPQRLEFSYPAPEYRDKYDDVFGCPLAFDQPQDRLVLDAHWLAAPLPTHNPIASKQVLALCEAQMPSGAVPGEATAAVERLLRAQLPQDPKLTDIAAQMHVSERTLRRQLTGEGTSFHQIHDRLRIDRAYALLRERGPSIASVGAAIGYKDPRDFRRAFKRLTGETPRALREKLWAEMARERR</sequence>